<evidence type="ECO:0000313" key="4">
    <source>
        <dbReference type="EMBL" id="CAB4771493.1"/>
    </source>
</evidence>
<evidence type="ECO:0000313" key="8">
    <source>
        <dbReference type="EMBL" id="CAB4971456.1"/>
    </source>
</evidence>
<dbReference type="EMBL" id="CAFBOC010000003">
    <property type="protein sequence ID" value="CAB4971456.1"/>
    <property type="molecule type" value="Genomic_DNA"/>
</dbReference>
<name>A0A6J7JAF8_9ZZZZ</name>
<organism evidence="7">
    <name type="scientific">freshwater metagenome</name>
    <dbReference type="NCBI Taxonomy" id="449393"/>
    <lineage>
        <taxon>unclassified sequences</taxon>
        <taxon>metagenomes</taxon>
        <taxon>ecological metagenomes</taxon>
    </lineage>
</organism>
<dbReference type="EMBL" id="CAFBNH010000003">
    <property type="protein sequence ID" value="CAB4940333.1"/>
    <property type="molecule type" value="Genomic_DNA"/>
</dbReference>
<dbReference type="EMBL" id="CAEZZW010000001">
    <property type="protein sequence ID" value="CAB4771493.1"/>
    <property type="molecule type" value="Genomic_DNA"/>
</dbReference>
<proteinExistence type="predicted"/>
<sequence length="429" mass="48281">MGRIKTMKRLIMLTVSVILVCTSMTPGADAAAKAGGSCKQFGAFSTFAGLKYTCIKSGKKLVWSKGVKVIPPMNTPTQSTDDDSVYISRLIVYRYVNGVLERQATTSGKFFTTDSRKVSTFDPIRVKAYEEIRAQITSAPHPNFVFNWDVKANFPPEIATYSKDYVEAAASFWGWVFKEQVNVPAQLVTEQDLEWEKTQELKFSDTVNILTLFTTDGYKNQTPWMGGGGHYWHKSPDDPNTYSLLNFQTPSYASTGAIASTWVMVPAHEVTHIIQDYYRKGIGDPDITSFDLRTNATFQEGTATLFGFGIAMKNLGWYSDGLDEYFYSNFKNDRYWKPVTTLDDVINVLQQTEARTNDSTHQSSYPMGAMLYEWVIAKYGFNAYVRILENLPKYSDYSDTIKASLGISKAELYKGAAPYILAAFKRVKI</sequence>
<evidence type="ECO:0000313" key="1">
    <source>
        <dbReference type="EMBL" id="CAB4339550.1"/>
    </source>
</evidence>
<reference evidence="7" key="1">
    <citation type="submission" date="2020-05" db="EMBL/GenBank/DDBJ databases">
        <authorList>
            <person name="Chiriac C."/>
            <person name="Salcher M."/>
            <person name="Ghai R."/>
            <person name="Kavagutti S V."/>
        </authorList>
    </citation>
    <scope>NUCLEOTIDE SEQUENCE</scope>
</reference>
<gene>
    <name evidence="2" type="ORF">UFOPK2510_00058</name>
    <name evidence="3" type="ORF">UFOPK2718_01252</name>
    <name evidence="4" type="ORF">UFOPK2936_00218</name>
    <name evidence="5" type="ORF">UFOPK3174_01477</name>
    <name evidence="6" type="ORF">UFOPK3328_00443</name>
    <name evidence="7" type="ORF">UFOPK3779_00478</name>
    <name evidence="8" type="ORF">UFOPK3913_00455</name>
    <name evidence="1" type="ORF">UFOPK4107_00877</name>
    <name evidence="9" type="ORF">UFOPK4403_00211</name>
</gene>
<protein>
    <submittedName>
        <fullName evidence="7">Unannotated protein</fullName>
    </submittedName>
</protein>
<evidence type="ECO:0000313" key="5">
    <source>
        <dbReference type="EMBL" id="CAB4833453.1"/>
    </source>
</evidence>
<dbReference type="EMBL" id="CAEZXO010000001">
    <property type="protein sequence ID" value="CAB4682720.1"/>
    <property type="molecule type" value="Genomic_DNA"/>
</dbReference>
<accession>A0A6J7JAF8</accession>
<dbReference type="AlphaFoldDB" id="A0A6J7JAF8"/>
<dbReference type="EMBL" id="CAFBLD010000003">
    <property type="protein sequence ID" value="CAB4860422.1"/>
    <property type="molecule type" value="Genomic_DNA"/>
</dbReference>
<evidence type="ECO:0000313" key="2">
    <source>
        <dbReference type="EMBL" id="CAB4682720.1"/>
    </source>
</evidence>
<evidence type="ECO:0000313" key="9">
    <source>
        <dbReference type="EMBL" id="CAB5069944.1"/>
    </source>
</evidence>
<evidence type="ECO:0000313" key="3">
    <source>
        <dbReference type="EMBL" id="CAB4731134.1"/>
    </source>
</evidence>
<dbReference type="EMBL" id="CAESAE010000005">
    <property type="protein sequence ID" value="CAB4339550.1"/>
    <property type="molecule type" value="Genomic_DNA"/>
</dbReference>
<evidence type="ECO:0000313" key="7">
    <source>
        <dbReference type="EMBL" id="CAB4940333.1"/>
    </source>
</evidence>
<dbReference type="EMBL" id="CAEZYM010000013">
    <property type="protein sequence ID" value="CAB4731134.1"/>
    <property type="molecule type" value="Genomic_DNA"/>
</dbReference>
<evidence type="ECO:0000313" key="6">
    <source>
        <dbReference type="EMBL" id="CAB4860422.1"/>
    </source>
</evidence>
<dbReference type="EMBL" id="CAFABH010000043">
    <property type="protein sequence ID" value="CAB4833453.1"/>
    <property type="molecule type" value="Genomic_DNA"/>
</dbReference>
<dbReference type="EMBL" id="CAFBQX010000001">
    <property type="protein sequence ID" value="CAB5069944.1"/>
    <property type="molecule type" value="Genomic_DNA"/>
</dbReference>